<accession>A0ABC8KS39</accession>
<dbReference type="InterPro" id="IPR036291">
    <property type="entry name" value="NAD(P)-bd_dom_sf"/>
</dbReference>
<keyword evidence="8" id="KW-0568">Pathogenesis-related protein</keyword>
<evidence type="ECO:0000313" key="10">
    <source>
        <dbReference type="Proteomes" id="UP001642260"/>
    </source>
</evidence>
<evidence type="ECO:0000256" key="1">
    <source>
        <dbReference type="ARBA" id="ARBA00004141"/>
    </source>
</evidence>
<dbReference type="EMBL" id="CAKOAT010315154">
    <property type="protein sequence ID" value="CAH8361762.1"/>
    <property type="molecule type" value="Genomic_DNA"/>
</dbReference>
<proteinExistence type="inferred from homology"/>
<dbReference type="GO" id="GO:0016020">
    <property type="term" value="C:membrane"/>
    <property type="evidence" value="ECO:0007669"/>
    <property type="project" value="UniProtKB-SubCell"/>
</dbReference>
<evidence type="ECO:0000313" key="9">
    <source>
        <dbReference type="EMBL" id="CAH8361762.1"/>
    </source>
</evidence>
<evidence type="ECO:0000256" key="7">
    <source>
        <dbReference type="ARBA" id="ARBA00023136"/>
    </source>
</evidence>
<comment type="subcellular location">
    <subcellularLocation>
        <location evidence="1">Membrane</location>
        <topology evidence="1">Multi-pass membrane protein</topology>
    </subcellularLocation>
</comment>
<protein>
    <submittedName>
        <fullName evidence="9">Uncharacterized protein</fullName>
    </submittedName>
</protein>
<name>A0ABC8KS39_ERUVS</name>
<keyword evidence="4" id="KW-0611">Plant defense</keyword>
<dbReference type="SUPFAM" id="SSF51735">
    <property type="entry name" value="NAD(P)-binding Rossmann-fold domains"/>
    <property type="match status" value="1"/>
</dbReference>
<keyword evidence="6" id="KW-1133">Transmembrane helix</keyword>
<dbReference type="PANTHER" id="PTHR31942">
    <property type="entry name" value="MLO-LIKE PROTEIN 1"/>
    <property type="match status" value="1"/>
</dbReference>
<sequence>MWYYLLQTHCKGNPKLNFHRYTIRALEDDFKHVVGISWMALIFLDSIHSLHLGTKLEHVISKLAHEVAEKHVAIEGDLVNAFEIAFFFWIWVTYGFDSCVMGQVRYIVPRLLIGYIYCSSAGVYLKSDILPHCEAQGEARDSELTAIKRCKLDSIRPVYIYGPLNNNTVEEWFFHCLKVGRPIPVQTLASKSHNSDFATAFLAVLGNEKASREIFNISGEKYVTFDGLSRACAKAGVFPEPEIVHYNPKEFDFVKKKAFPFRDQHFSASVEKAKHVLRWKPEFDLVDTTHSAVFCGQQTKAQKRIHHKKFKMVTYEAMKETASMWLQERYFRRMQGDN</sequence>
<evidence type="ECO:0000256" key="4">
    <source>
        <dbReference type="ARBA" id="ARBA00022821"/>
    </source>
</evidence>
<dbReference type="Proteomes" id="UP001642260">
    <property type="component" value="Unassembled WGS sequence"/>
</dbReference>
<keyword evidence="5" id="KW-0112">Calmodulin-binding</keyword>
<evidence type="ECO:0000256" key="3">
    <source>
        <dbReference type="ARBA" id="ARBA00022692"/>
    </source>
</evidence>
<reference evidence="9 10" key="1">
    <citation type="submission" date="2022-03" db="EMBL/GenBank/DDBJ databases">
        <authorList>
            <person name="Macdonald S."/>
            <person name="Ahmed S."/>
            <person name="Newling K."/>
        </authorList>
    </citation>
    <scope>NUCLEOTIDE SEQUENCE [LARGE SCALE GENOMIC DNA]</scope>
</reference>
<keyword evidence="3" id="KW-0812">Transmembrane</keyword>
<keyword evidence="7" id="KW-0472">Membrane</keyword>
<dbReference type="PANTHER" id="PTHR31942:SF52">
    <property type="entry name" value="MLO-LIKE PROTEIN 1"/>
    <property type="match status" value="1"/>
</dbReference>
<dbReference type="InterPro" id="IPR004326">
    <property type="entry name" value="Mlo"/>
</dbReference>
<evidence type="ECO:0000256" key="6">
    <source>
        <dbReference type="ARBA" id="ARBA00022989"/>
    </source>
</evidence>
<keyword evidence="10" id="KW-1185">Reference proteome</keyword>
<evidence type="ECO:0000256" key="8">
    <source>
        <dbReference type="ARBA" id="ARBA00023265"/>
    </source>
</evidence>
<comment type="caution">
    <text evidence="9">The sequence shown here is derived from an EMBL/GenBank/DDBJ whole genome shotgun (WGS) entry which is preliminary data.</text>
</comment>
<gene>
    <name evidence="9" type="ORF">ERUC_LOCUS27518</name>
</gene>
<evidence type="ECO:0000256" key="5">
    <source>
        <dbReference type="ARBA" id="ARBA00022860"/>
    </source>
</evidence>
<evidence type="ECO:0000256" key="2">
    <source>
        <dbReference type="ARBA" id="ARBA00006574"/>
    </source>
</evidence>
<dbReference type="GO" id="GO:0006952">
    <property type="term" value="P:defense response"/>
    <property type="evidence" value="ECO:0007669"/>
    <property type="project" value="UniProtKB-KW"/>
</dbReference>
<dbReference type="Pfam" id="PF03094">
    <property type="entry name" value="Mlo"/>
    <property type="match status" value="2"/>
</dbReference>
<comment type="similarity">
    <text evidence="2">Belongs to the MLO family.</text>
</comment>
<dbReference type="GO" id="GO:0005516">
    <property type="term" value="F:calmodulin binding"/>
    <property type="evidence" value="ECO:0007669"/>
    <property type="project" value="UniProtKB-KW"/>
</dbReference>
<dbReference type="AlphaFoldDB" id="A0ABC8KS39"/>
<dbReference type="Gene3D" id="3.40.50.720">
    <property type="entry name" value="NAD(P)-binding Rossmann-like Domain"/>
    <property type="match status" value="1"/>
</dbReference>
<organism evidence="9 10">
    <name type="scientific">Eruca vesicaria subsp. sativa</name>
    <name type="common">Garden rocket</name>
    <name type="synonym">Eruca sativa</name>
    <dbReference type="NCBI Taxonomy" id="29727"/>
    <lineage>
        <taxon>Eukaryota</taxon>
        <taxon>Viridiplantae</taxon>
        <taxon>Streptophyta</taxon>
        <taxon>Embryophyta</taxon>
        <taxon>Tracheophyta</taxon>
        <taxon>Spermatophyta</taxon>
        <taxon>Magnoliopsida</taxon>
        <taxon>eudicotyledons</taxon>
        <taxon>Gunneridae</taxon>
        <taxon>Pentapetalae</taxon>
        <taxon>rosids</taxon>
        <taxon>malvids</taxon>
        <taxon>Brassicales</taxon>
        <taxon>Brassicaceae</taxon>
        <taxon>Brassiceae</taxon>
        <taxon>Eruca</taxon>
    </lineage>
</organism>